<dbReference type="Pfam" id="PF11926">
    <property type="entry name" value="DUF3444"/>
    <property type="match status" value="2"/>
</dbReference>
<feature type="compositionally biased region" description="Basic and acidic residues" evidence="1">
    <location>
        <begin position="300"/>
        <end position="317"/>
    </location>
</feature>
<organism evidence="3 4">
    <name type="scientific">Oldenlandia corymbosa var. corymbosa</name>
    <dbReference type="NCBI Taxonomy" id="529605"/>
    <lineage>
        <taxon>Eukaryota</taxon>
        <taxon>Viridiplantae</taxon>
        <taxon>Streptophyta</taxon>
        <taxon>Embryophyta</taxon>
        <taxon>Tracheophyta</taxon>
        <taxon>Spermatophyta</taxon>
        <taxon>Magnoliopsida</taxon>
        <taxon>eudicotyledons</taxon>
        <taxon>Gunneridae</taxon>
        <taxon>Pentapetalae</taxon>
        <taxon>asterids</taxon>
        <taxon>lamiids</taxon>
        <taxon>Gentianales</taxon>
        <taxon>Rubiaceae</taxon>
        <taxon>Rubioideae</taxon>
        <taxon>Spermacoceae</taxon>
        <taxon>Hedyotis-Oldenlandia complex</taxon>
        <taxon>Oldenlandia</taxon>
    </lineage>
</organism>
<accession>A0AAV1D3N5</accession>
<dbReference type="Pfam" id="PF00226">
    <property type="entry name" value="DnaJ"/>
    <property type="match status" value="1"/>
</dbReference>
<feature type="compositionally biased region" description="Basic and acidic residues" evidence="1">
    <location>
        <begin position="818"/>
        <end position="828"/>
    </location>
</feature>
<reference evidence="3" key="1">
    <citation type="submission" date="2023-03" db="EMBL/GenBank/DDBJ databases">
        <authorList>
            <person name="Julca I."/>
        </authorList>
    </citation>
    <scope>NUCLEOTIDE SEQUENCE</scope>
</reference>
<feature type="compositionally biased region" description="Basic and acidic residues" evidence="1">
    <location>
        <begin position="734"/>
        <end position="758"/>
    </location>
</feature>
<dbReference type="PROSITE" id="PS50076">
    <property type="entry name" value="DNAJ_2"/>
    <property type="match status" value="1"/>
</dbReference>
<dbReference type="Gene3D" id="1.10.287.110">
    <property type="entry name" value="DnaJ domain"/>
    <property type="match status" value="1"/>
</dbReference>
<dbReference type="Proteomes" id="UP001161247">
    <property type="component" value="Chromosome 4"/>
</dbReference>
<evidence type="ECO:0000256" key="1">
    <source>
        <dbReference type="SAM" id="MobiDB-lite"/>
    </source>
</evidence>
<dbReference type="SMART" id="SM00271">
    <property type="entry name" value="DnaJ"/>
    <property type="match status" value="1"/>
</dbReference>
<feature type="compositionally biased region" description="Basic and acidic residues" evidence="1">
    <location>
        <begin position="407"/>
        <end position="418"/>
    </location>
</feature>
<protein>
    <submittedName>
        <fullName evidence="3">OLC1v1000628C1</fullName>
    </submittedName>
</protein>
<keyword evidence="4" id="KW-1185">Reference proteome</keyword>
<feature type="compositionally biased region" description="Polar residues" evidence="1">
    <location>
        <begin position="832"/>
        <end position="843"/>
    </location>
</feature>
<gene>
    <name evidence="3" type="ORF">OLC1_LOCUS11724</name>
</gene>
<name>A0AAV1D3N5_OLDCO</name>
<feature type="region of interest" description="Disordered" evidence="1">
    <location>
        <begin position="727"/>
        <end position="763"/>
    </location>
</feature>
<evidence type="ECO:0000259" key="2">
    <source>
        <dbReference type="PROSITE" id="PS50076"/>
    </source>
</evidence>
<dbReference type="InterPro" id="IPR036869">
    <property type="entry name" value="J_dom_sf"/>
</dbReference>
<dbReference type="PANTHER" id="PTHR45089">
    <property type="entry name" value="DNAJ HEAT SHOCK AMINO-TERMINAL DOMAIN PROTEIN-RELATED"/>
    <property type="match status" value="1"/>
</dbReference>
<dbReference type="CDD" id="cd06257">
    <property type="entry name" value="DnaJ"/>
    <property type="match status" value="1"/>
</dbReference>
<feature type="domain" description="J" evidence="2">
    <location>
        <begin position="67"/>
        <end position="131"/>
    </location>
</feature>
<feature type="compositionally biased region" description="Polar residues" evidence="1">
    <location>
        <begin position="785"/>
        <end position="796"/>
    </location>
</feature>
<feature type="compositionally biased region" description="Acidic residues" evidence="1">
    <location>
        <begin position="337"/>
        <end position="354"/>
    </location>
</feature>
<feature type="compositionally biased region" description="Polar residues" evidence="1">
    <location>
        <begin position="283"/>
        <end position="299"/>
    </location>
</feature>
<dbReference type="EMBL" id="OX459121">
    <property type="protein sequence ID" value="CAI9102367.1"/>
    <property type="molecule type" value="Genomic_DNA"/>
</dbReference>
<dbReference type="InterPro" id="IPR024593">
    <property type="entry name" value="DUF3444"/>
</dbReference>
<sequence>MECNKDEAVRAKEIAERKLHSNDFEGARRIALRAQSLFPELENISQLLAVCNVHCSAESKMLGSEKDWYSILQVERSVDEATIKKQYRKLALVLHPDKNKFPGAEAAFKLIGEAHRVLSDYNSRSQYDAKVGVALKFAQNRPPSHKVNLNPPGKKQFPGQNSAPNGVYSQFSSANHQATQATATGSESFWTCCPICKIRYQFYKNVENKILRCQKCHNPYVAYNLGPHGVSGSSQSRAAPRGVPPPFNQSQPAKQKGDPIQGSYGSSGPRTGVPMASHAGNASAGSVSETELRSTGNANKTKDGKKEGTVLPEDVKLPNETGFTKKSRKRGKKSELDSDESCDISDDNTIEELETEKSCSGHATGLSSEGNTSHFVRRSDRQKHHVSYNENGSDDDDFESPPKRPRKESPQREGKPECEDVLNSAHPMNEQEKVPSPGPSVMEKKSCTSQTAAQKPIAPNEVAGKFGAVDVSESDVDSCTKSFVVPEFEFNNFDLLREASCFEIGQIWACYEDEGLPRFYAQIRKVYSINPFKVRMTWLEADPDDEDENDWVKRDLPVGCGKFKLGDSLSETNVCVFSHQMDCKMVSKKGGRVTFMVYPRKGETWALFKDWNIRWSTDEYKKCKYEIAEVVSEFVEGVGIEVVFLEKLNGFVSLFERRNKNGAVSVLVPATEIFRFSYRIPSFKMTGQEKEGVLEGSLELDPAGLANCDDACLPSVSDAGIGNRSGEANCTIREPPEMSKPKFSEDENAPKKRTDSMREIGVGGENFRLRKSPRGLKIVGENRQMDTSAGSESSGHVNCEESKSDFSLFTDGVATAQVDKRRGKERKGLSLGKSNSVYQSSSPGRKVSENLLHDFGENRSEKKFEVNQIWALYTPEQKLPKMYGQIKRVDRSPFRLHVAPLELISPPENKRQCVCGIFKVKGGKPRVFESSLFSHQLEPKVKKNELLIYPKVGEVWALYRDWTAESTPSALKNCAYRPVEIIEVDKDHIQVSPLVALTPDYKLVFRSFKKQTVSEVINVPFHELGRFSHQIPAIRLTAEKGRKFEGNWLLDAAAIPESK</sequence>
<dbReference type="PRINTS" id="PR00625">
    <property type="entry name" value="JDOMAIN"/>
</dbReference>
<evidence type="ECO:0000313" key="4">
    <source>
        <dbReference type="Proteomes" id="UP001161247"/>
    </source>
</evidence>
<proteinExistence type="predicted"/>
<dbReference type="AlphaFoldDB" id="A0AAV1D3N5"/>
<dbReference type="SUPFAM" id="SSF46565">
    <property type="entry name" value="Chaperone J-domain"/>
    <property type="match status" value="1"/>
</dbReference>
<dbReference type="PANTHER" id="PTHR45089:SF24">
    <property type="entry name" value="DNAJ HEAT SHOCK N-TERMINAL DOMAIN-CONTAINING PROTEIN"/>
    <property type="match status" value="1"/>
</dbReference>
<feature type="region of interest" description="Disordered" evidence="1">
    <location>
        <begin position="778"/>
        <end position="799"/>
    </location>
</feature>
<feature type="region of interest" description="Disordered" evidence="1">
    <location>
        <begin position="817"/>
        <end position="845"/>
    </location>
</feature>
<dbReference type="InterPro" id="IPR001623">
    <property type="entry name" value="DnaJ_domain"/>
</dbReference>
<evidence type="ECO:0000313" key="3">
    <source>
        <dbReference type="EMBL" id="CAI9102367.1"/>
    </source>
</evidence>
<feature type="compositionally biased region" description="Polar residues" evidence="1">
    <location>
        <begin position="365"/>
        <end position="374"/>
    </location>
</feature>
<feature type="region of interest" description="Disordered" evidence="1">
    <location>
        <begin position="230"/>
        <end position="458"/>
    </location>
</feature>